<evidence type="ECO:0000313" key="1">
    <source>
        <dbReference type="Proteomes" id="UP000887580"/>
    </source>
</evidence>
<sequence length="433" mass="50290">MFNAKFWNISTEKLSENKIAIKDYIVAKIDEFLNISTLTPYRVLTRCKRNEIEDLLQKLYQKAPPGRLAEYVWNHFESVNSMKSELVKLSMLLASIGEEIDKNRELILDEKRSDEVLPLLEKRRDQSDNSDEVNSKNPRLENSYKPVEQKLEPSEFEENDGYPIPELSIINSNAYNFSNPEKPAHFQRTLLQSKAGPSSPMLRSSSSSAPMVVIFPKYSKSNSEVNKYGPVIKNIRRSQQQYPSILTPKTTFINQTDVYMGDDDNTVVPTNSTYTRKRNPSSRSPKKPRRKDAVVGGLYNIMNGYHTTIRRLNQKLEKPNLSADEIEKYTAELNEVKNNFQKGVLQRTLNNRAKSFFLPIMNQRILDGFVTYEAAYEFINHENSEIREIMQTVLNETVDSNIWMNAISSRDIWYQSFLDLKKYRLFEDERMGN</sequence>
<organism evidence="1 2">
    <name type="scientific">Panagrolaimus sp. PS1159</name>
    <dbReference type="NCBI Taxonomy" id="55785"/>
    <lineage>
        <taxon>Eukaryota</taxon>
        <taxon>Metazoa</taxon>
        <taxon>Ecdysozoa</taxon>
        <taxon>Nematoda</taxon>
        <taxon>Chromadorea</taxon>
        <taxon>Rhabditida</taxon>
        <taxon>Tylenchina</taxon>
        <taxon>Panagrolaimomorpha</taxon>
        <taxon>Panagrolaimoidea</taxon>
        <taxon>Panagrolaimidae</taxon>
        <taxon>Panagrolaimus</taxon>
    </lineage>
</organism>
<name>A0AC35GV27_9BILA</name>
<accession>A0AC35GV27</accession>
<evidence type="ECO:0000313" key="2">
    <source>
        <dbReference type="WBParaSite" id="PS1159_v2.g9007.t1"/>
    </source>
</evidence>
<protein>
    <submittedName>
        <fullName evidence="2">Uncharacterized protein</fullName>
    </submittedName>
</protein>
<dbReference type="Proteomes" id="UP000887580">
    <property type="component" value="Unplaced"/>
</dbReference>
<dbReference type="WBParaSite" id="PS1159_v2.g9007.t1">
    <property type="protein sequence ID" value="PS1159_v2.g9007.t1"/>
    <property type="gene ID" value="PS1159_v2.g9007"/>
</dbReference>
<reference evidence="2" key="1">
    <citation type="submission" date="2022-11" db="UniProtKB">
        <authorList>
            <consortium name="WormBaseParasite"/>
        </authorList>
    </citation>
    <scope>IDENTIFICATION</scope>
</reference>
<proteinExistence type="predicted"/>